<accession>A0A8J5MG84</accession>
<feature type="repeat" description="RCC1" evidence="2">
    <location>
        <begin position="37"/>
        <end position="96"/>
    </location>
</feature>
<feature type="repeat" description="RCC1" evidence="2">
    <location>
        <begin position="97"/>
        <end position="149"/>
    </location>
</feature>
<name>A0A8J5MG84_9STRA</name>
<evidence type="ECO:0000256" key="2">
    <source>
        <dbReference type="PROSITE-ProRule" id="PRU00235"/>
    </source>
</evidence>
<protein>
    <recommendedName>
        <fullName evidence="3">RCC1-like domain-containing protein</fullName>
    </recommendedName>
</protein>
<feature type="repeat" description="RCC1" evidence="2">
    <location>
        <begin position="261"/>
        <end position="318"/>
    </location>
</feature>
<evidence type="ECO:0000259" key="3">
    <source>
        <dbReference type="Pfam" id="PF25390"/>
    </source>
</evidence>
<feature type="repeat" description="RCC1" evidence="2">
    <location>
        <begin position="209"/>
        <end position="260"/>
    </location>
</feature>
<dbReference type="InterPro" id="IPR051210">
    <property type="entry name" value="Ub_ligase/GEF_domain"/>
</dbReference>
<feature type="repeat" description="RCC1" evidence="2">
    <location>
        <begin position="319"/>
        <end position="359"/>
    </location>
</feature>
<proteinExistence type="predicted"/>
<dbReference type="InterPro" id="IPR000408">
    <property type="entry name" value="Reg_chr_condens"/>
</dbReference>
<organism evidence="4 5">
    <name type="scientific">Phytophthora aleatoria</name>
    <dbReference type="NCBI Taxonomy" id="2496075"/>
    <lineage>
        <taxon>Eukaryota</taxon>
        <taxon>Sar</taxon>
        <taxon>Stramenopiles</taxon>
        <taxon>Oomycota</taxon>
        <taxon>Peronosporomycetes</taxon>
        <taxon>Peronosporales</taxon>
        <taxon>Peronosporaceae</taxon>
        <taxon>Phytophthora</taxon>
    </lineage>
</organism>
<feature type="repeat" description="RCC1" evidence="2">
    <location>
        <begin position="360"/>
        <end position="415"/>
    </location>
</feature>
<keyword evidence="1" id="KW-0677">Repeat</keyword>
<dbReference type="InterPro" id="IPR058923">
    <property type="entry name" value="RCC1-like_dom"/>
</dbReference>
<dbReference type="PANTHER" id="PTHR22870:SF408">
    <property type="entry name" value="OS09G0560450 PROTEIN"/>
    <property type="match status" value="1"/>
</dbReference>
<gene>
    <name evidence="4" type="ORF">JG688_00007558</name>
</gene>
<comment type="caution">
    <text evidence="4">The sequence shown here is derived from an EMBL/GenBank/DDBJ whole genome shotgun (WGS) entry which is preliminary data.</text>
</comment>
<evidence type="ECO:0000313" key="4">
    <source>
        <dbReference type="EMBL" id="KAG6964769.1"/>
    </source>
</evidence>
<keyword evidence="5" id="KW-1185">Reference proteome</keyword>
<dbReference type="Proteomes" id="UP000709295">
    <property type="component" value="Unassembled WGS sequence"/>
</dbReference>
<reference evidence="4" key="1">
    <citation type="submission" date="2021-01" db="EMBL/GenBank/DDBJ databases">
        <title>Phytophthora aleatoria, a newly-described species from Pinus radiata is distinct from Phytophthora cactorum isolates based on comparative genomics.</title>
        <authorList>
            <person name="Mcdougal R."/>
            <person name="Panda P."/>
            <person name="Williams N."/>
            <person name="Studholme D.J."/>
        </authorList>
    </citation>
    <scope>NUCLEOTIDE SEQUENCE</scope>
    <source>
        <strain evidence="4">NZFS 4037</strain>
    </source>
</reference>
<feature type="repeat" description="RCC1" evidence="2">
    <location>
        <begin position="150"/>
        <end position="208"/>
    </location>
</feature>
<dbReference type="PROSITE" id="PS00626">
    <property type="entry name" value="RCC1_2"/>
    <property type="match status" value="1"/>
</dbReference>
<dbReference type="AlphaFoldDB" id="A0A8J5MG84"/>
<dbReference type="PANTHER" id="PTHR22870">
    <property type="entry name" value="REGULATOR OF CHROMOSOME CONDENSATION"/>
    <property type="match status" value="1"/>
</dbReference>
<sequence length="428" mass="45839">MVQVLLGALRAAGRRATAARFLATRSVLHTCSFATQSSVYTWGNGTLGQLGHGPVVKSGIRNAYEELTPKLVEALEGKAITNVEFGASHSAAIDEDGRLYVWGSNEYSKLGLGESSEMETLPREVEALKGIKIVDVSCGDYFTAAVDEDGKMYSWGWGGSTMKGAGGLGHAGGKDEPTPRLLTTLVDQGVPIATVECGEFHTVALTKDGEIWAWGNGEYGRLGNGESDTCEVPEPIEFFSKDNVVSIAAGRDFSFALTDKGELYSWGGNSQNQLGIGGGLAMDVYNIESIPVLVEAFNGLSVKQIAAGYDHAAAVTEDGRLYMWGAKIWIEPHEMTAVNDYKMTQVACGRQYTVALTDDVKVFTFGKGSSNCLGHGDRKNQLQPVQIQALGGVNMTSYVDRVSCGDYHMGAIATPHAEAADKDFSFRE</sequence>
<dbReference type="PROSITE" id="PS50012">
    <property type="entry name" value="RCC1_3"/>
    <property type="match status" value="7"/>
</dbReference>
<evidence type="ECO:0000313" key="5">
    <source>
        <dbReference type="Proteomes" id="UP000709295"/>
    </source>
</evidence>
<dbReference type="EMBL" id="JAENGY010000366">
    <property type="protein sequence ID" value="KAG6964769.1"/>
    <property type="molecule type" value="Genomic_DNA"/>
</dbReference>
<dbReference type="Pfam" id="PF25390">
    <property type="entry name" value="WD40_RLD"/>
    <property type="match status" value="1"/>
</dbReference>
<feature type="domain" description="RCC1-like" evidence="3">
    <location>
        <begin position="39"/>
        <end position="409"/>
    </location>
</feature>
<evidence type="ECO:0000256" key="1">
    <source>
        <dbReference type="ARBA" id="ARBA00022737"/>
    </source>
</evidence>